<dbReference type="PRINTS" id="PR00507">
    <property type="entry name" value="N12N6MTFRASE"/>
</dbReference>
<feature type="domain" description="Type II methyltransferase M.TaqI-like" evidence="6">
    <location>
        <begin position="382"/>
        <end position="571"/>
    </location>
</feature>
<evidence type="ECO:0000256" key="5">
    <source>
        <dbReference type="ARBA" id="ARBA00047942"/>
    </source>
</evidence>
<dbReference type="GO" id="GO:0006304">
    <property type="term" value="P:DNA modification"/>
    <property type="evidence" value="ECO:0007669"/>
    <property type="project" value="InterPro"/>
</dbReference>
<dbReference type="InterPro" id="IPR029063">
    <property type="entry name" value="SAM-dependent_MTases_sf"/>
</dbReference>
<reference evidence="7 8" key="1">
    <citation type="submission" date="2019-01" db="EMBL/GenBank/DDBJ databases">
        <title>Ktedonosporobacter rubrisoli SCAWS-G2.</title>
        <authorList>
            <person name="Huang Y."/>
            <person name="Yan B."/>
        </authorList>
    </citation>
    <scope>NUCLEOTIDE SEQUENCE [LARGE SCALE GENOMIC DNA]</scope>
    <source>
        <strain evidence="7 8">SCAWS-G2</strain>
    </source>
</reference>
<evidence type="ECO:0000313" key="7">
    <source>
        <dbReference type="EMBL" id="QBD83194.1"/>
    </source>
</evidence>
<dbReference type="GO" id="GO:0003676">
    <property type="term" value="F:nucleic acid binding"/>
    <property type="evidence" value="ECO:0007669"/>
    <property type="project" value="InterPro"/>
</dbReference>
<gene>
    <name evidence="7" type="ORF">EPA93_47440</name>
</gene>
<dbReference type="Proteomes" id="UP000290365">
    <property type="component" value="Chromosome"/>
</dbReference>
<dbReference type="InterPro" id="IPR002052">
    <property type="entry name" value="DNA_methylase_N6_adenine_CS"/>
</dbReference>
<evidence type="ECO:0000313" key="8">
    <source>
        <dbReference type="Proteomes" id="UP000290365"/>
    </source>
</evidence>
<dbReference type="Gene3D" id="3.40.50.150">
    <property type="entry name" value="Vaccinia Virus protein VP39"/>
    <property type="match status" value="1"/>
</dbReference>
<keyword evidence="3" id="KW-0808">Transferase</keyword>
<accession>A0A4P6K4Q8</accession>
<comment type="catalytic activity">
    <reaction evidence="5">
        <text>a 2'-deoxyadenosine in DNA + S-adenosyl-L-methionine = an N(6)-methyl-2'-deoxyadenosine in DNA + S-adenosyl-L-homocysteine + H(+)</text>
        <dbReference type="Rhea" id="RHEA:15197"/>
        <dbReference type="Rhea" id="RHEA-COMP:12418"/>
        <dbReference type="Rhea" id="RHEA-COMP:12419"/>
        <dbReference type="ChEBI" id="CHEBI:15378"/>
        <dbReference type="ChEBI" id="CHEBI:57856"/>
        <dbReference type="ChEBI" id="CHEBI:59789"/>
        <dbReference type="ChEBI" id="CHEBI:90615"/>
        <dbReference type="ChEBI" id="CHEBI:90616"/>
        <dbReference type="EC" id="2.1.1.72"/>
    </reaction>
</comment>
<organism evidence="7 8">
    <name type="scientific">Ktedonosporobacter rubrisoli</name>
    <dbReference type="NCBI Taxonomy" id="2509675"/>
    <lineage>
        <taxon>Bacteria</taxon>
        <taxon>Bacillati</taxon>
        <taxon>Chloroflexota</taxon>
        <taxon>Ktedonobacteria</taxon>
        <taxon>Ktedonobacterales</taxon>
        <taxon>Ktedonosporobacteraceae</taxon>
        <taxon>Ktedonosporobacter</taxon>
    </lineage>
</organism>
<sequence>MRDEHQESALNTEQTTRRFYQHFKNIHRALLEHIRGPQSERELYASLLLHRLMFIYFIQHKKFLNADIHYLRHQLSYSQTQRGPNRFYRDFLLPFFLELGTPLQQRAASSLTGEPVPYLNGNLFTPHDLEHSAETFWIADEAFENLFAFFDKFQWRLNEQVTPYVDEINPSILGYIFEQYVNQQQMGAYYTKEDISGYIAKNTIIPYLFQQVERSYTCSGALQQLIRQRLQANPNRYIYPAIQSEYTLPTETQREFITRRAYFTRLSNMLQSGALTSVEDLITYNLDLCQLAHDIIKQLDEPTLLLTFYTCLQQMTILDPTCGSGAFLLIALEILEPLYEACLEQMYQLMHKGNCQDFSSILQQIDKHPNCRYFVRKSIITHNLYGVDMMEQATEICKLRLFLKLLAQVERIEHLEPLPDIKHNIRVGNALIGFINSAEAGFSLPRSKLTSSEKATKIRKELDHRLALAYDINQRQRSHFKQWYESHKPFHWCIEFADIIEQGGFSVIIGNPPYVEYDANFAYTLKNFSTLPCSNLYPCTVERSYHLLSATGYQGMILPLAAFSTRNMRPFIEGFQRWFPCSWLSFYHFRPSMLFTGNKVASIPTVIYLAKAEGPERRFSTHLNKWFAPYRDLLFPALTYCQVTVPSDPQNRHYYPKFGSEVENAIMHKVRQHRTVSEYLAPPLEHNTMYYRSAGGLYWKIFTNFAWPYRTTSNKQCSFQELYDRDIFVALFNSSLFWWYYTVTFDTFNLKDYMLFGFRFSYPQASTIRAALKSACQQLMADYRLHALHLKRGETGSYTVYARKSKAIIDHIDTTLAHLYGFTNEELDFIINYDIKYRTRERLAE</sequence>
<evidence type="ECO:0000256" key="3">
    <source>
        <dbReference type="ARBA" id="ARBA00022679"/>
    </source>
</evidence>
<dbReference type="Pfam" id="PF07669">
    <property type="entry name" value="Eco57I"/>
    <property type="match status" value="1"/>
</dbReference>
<evidence type="ECO:0000256" key="2">
    <source>
        <dbReference type="ARBA" id="ARBA00022603"/>
    </source>
</evidence>
<dbReference type="AlphaFoldDB" id="A0A4P6K4Q8"/>
<dbReference type="OrthoDB" id="9815272at2"/>
<keyword evidence="4" id="KW-0949">S-adenosyl-L-methionine</keyword>
<proteinExistence type="predicted"/>
<dbReference type="SUPFAM" id="SSF53335">
    <property type="entry name" value="S-adenosyl-L-methionine-dependent methyltransferases"/>
    <property type="match status" value="1"/>
</dbReference>
<dbReference type="GO" id="GO:0032259">
    <property type="term" value="P:methylation"/>
    <property type="evidence" value="ECO:0007669"/>
    <property type="project" value="UniProtKB-KW"/>
</dbReference>
<evidence type="ECO:0000256" key="1">
    <source>
        <dbReference type="ARBA" id="ARBA00011900"/>
    </source>
</evidence>
<dbReference type="EC" id="2.1.1.72" evidence="1"/>
<dbReference type="RefSeq" id="WP_129894260.1">
    <property type="nucleotide sequence ID" value="NZ_CP035758.1"/>
</dbReference>
<name>A0A4P6K4Q8_KTERU</name>
<dbReference type="EMBL" id="CP035758">
    <property type="protein sequence ID" value="QBD83194.1"/>
    <property type="molecule type" value="Genomic_DNA"/>
</dbReference>
<dbReference type="PROSITE" id="PS00092">
    <property type="entry name" value="N6_MTASE"/>
    <property type="match status" value="1"/>
</dbReference>
<dbReference type="REBASE" id="301021">
    <property type="entry name" value="KbaG2ORF47440P"/>
</dbReference>
<dbReference type="PANTHER" id="PTHR33841:SF1">
    <property type="entry name" value="DNA METHYLTRANSFERASE A"/>
    <property type="match status" value="1"/>
</dbReference>
<dbReference type="KEGG" id="kbs:EPA93_47440"/>
<keyword evidence="2" id="KW-0489">Methyltransferase</keyword>
<dbReference type="GO" id="GO:0009007">
    <property type="term" value="F:site-specific DNA-methyltransferase (adenine-specific) activity"/>
    <property type="evidence" value="ECO:0007669"/>
    <property type="project" value="UniProtKB-EC"/>
</dbReference>
<protein>
    <recommendedName>
        <fullName evidence="1">site-specific DNA-methyltransferase (adenine-specific)</fullName>
        <ecNumber evidence="1">2.1.1.72</ecNumber>
    </recommendedName>
</protein>
<dbReference type="InterPro" id="IPR050953">
    <property type="entry name" value="N4_N6_ade-DNA_methylase"/>
</dbReference>
<evidence type="ECO:0000256" key="4">
    <source>
        <dbReference type="ARBA" id="ARBA00022691"/>
    </source>
</evidence>
<evidence type="ECO:0000259" key="6">
    <source>
        <dbReference type="Pfam" id="PF07669"/>
    </source>
</evidence>
<dbReference type="InterPro" id="IPR011639">
    <property type="entry name" value="MethylTrfase_TaqI-like_dom"/>
</dbReference>
<dbReference type="PANTHER" id="PTHR33841">
    <property type="entry name" value="DNA METHYLTRANSFERASE YEEA-RELATED"/>
    <property type="match status" value="1"/>
</dbReference>
<keyword evidence="8" id="KW-1185">Reference proteome</keyword>